<dbReference type="InterPro" id="IPR002935">
    <property type="entry name" value="SAM_O-MeTrfase"/>
</dbReference>
<dbReference type="SUPFAM" id="SSF53335">
    <property type="entry name" value="S-adenosyl-L-methionine-dependent methyltransferases"/>
    <property type="match status" value="1"/>
</dbReference>
<name>A0ABR8FK14_9NOST</name>
<evidence type="ECO:0000256" key="1">
    <source>
        <dbReference type="ARBA" id="ARBA00022603"/>
    </source>
</evidence>
<keyword evidence="1" id="KW-0489">Methyltransferase</keyword>
<organism evidence="4 5">
    <name type="scientific">Anabaena lutea FACHB-196</name>
    <dbReference type="NCBI Taxonomy" id="2692881"/>
    <lineage>
        <taxon>Bacteria</taxon>
        <taxon>Bacillati</taxon>
        <taxon>Cyanobacteriota</taxon>
        <taxon>Cyanophyceae</taxon>
        <taxon>Nostocales</taxon>
        <taxon>Nostocaceae</taxon>
        <taxon>Anabaena</taxon>
    </lineage>
</organism>
<dbReference type="PANTHER" id="PTHR10509:SF14">
    <property type="entry name" value="CAFFEOYL-COA O-METHYLTRANSFERASE 3-RELATED"/>
    <property type="match status" value="1"/>
</dbReference>
<dbReference type="InterPro" id="IPR029063">
    <property type="entry name" value="SAM-dependent_MTases_sf"/>
</dbReference>
<dbReference type="Proteomes" id="UP000640531">
    <property type="component" value="Unassembled WGS sequence"/>
</dbReference>
<dbReference type="PANTHER" id="PTHR10509">
    <property type="entry name" value="O-METHYLTRANSFERASE-RELATED"/>
    <property type="match status" value="1"/>
</dbReference>
<evidence type="ECO:0000256" key="3">
    <source>
        <dbReference type="ARBA" id="ARBA00022691"/>
    </source>
</evidence>
<reference evidence="4 5" key="1">
    <citation type="journal article" date="2020" name="ISME J.">
        <title>Comparative genomics reveals insights into cyanobacterial evolution and habitat adaptation.</title>
        <authorList>
            <person name="Chen M.Y."/>
            <person name="Teng W.K."/>
            <person name="Zhao L."/>
            <person name="Hu C.X."/>
            <person name="Zhou Y.K."/>
            <person name="Han B.P."/>
            <person name="Song L.R."/>
            <person name="Shu W.S."/>
        </authorList>
    </citation>
    <scope>NUCLEOTIDE SEQUENCE [LARGE SCALE GENOMIC DNA]</scope>
    <source>
        <strain evidence="4 5">FACHB-196</strain>
    </source>
</reference>
<evidence type="ECO:0000256" key="2">
    <source>
        <dbReference type="ARBA" id="ARBA00022679"/>
    </source>
</evidence>
<dbReference type="PROSITE" id="PS51682">
    <property type="entry name" value="SAM_OMT_I"/>
    <property type="match status" value="1"/>
</dbReference>
<comment type="caution">
    <text evidence="4">The sequence shown here is derived from an EMBL/GenBank/DDBJ whole genome shotgun (WGS) entry which is preliminary data.</text>
</comment>
<gene>
    <name evidence="4" type="ORF">H6G59_19900</name>
</gene>
<keyword evidence="3" id="KW-0949">S-adenosyl-L-methionine</keyword>
<dbReference type="EMBL" id="JACJST010000021">
    <property type="protein sequence ID" value="MBD2570119.1"/>
    <property type="molecule type" value="Genomic_DNA"/>
</dbReference>
<proteinExistence type="predicted"/>
<dbReference type="InterPro" id="IPR050362">
    <property type="entry name" value="Cation-dep_OMT"/>
</dbReference>
<dbReference type="CDD" id="cd02440">
    <property type="entry name" value="AdoMet_MTases"/>
    <property type="match status" value="1"/>
</dbReference>
<keyword evidence="2" id="KW-0808">Transferase</keyword>
<accession>A0ABR8FK14</accession>
<evidence type="ECO:0000313" key="4">
    <source>
        <dbReference type="EMBL" id="MBD2570119.1"/>
    </source>
</evidence>
<dbReference type="Gene3D" id="3.40.50.150">
    <property type="entry name" value="Vaccinia Virus protein VP39"/>
    <property type="match status" value="1"/>
</dbReference>
<protein>
    <submittedName>
        <fullName evidence="4">O-methyltransferase</fullName>
    </submittedName>
</protein>
<dbReference type="Pfam" id="PF01596">
    <property type="entry name" value="Methyltransf_3"/>
    <property type="match status" value="1"/>
</dbReference>
<evidence type="ECO:0000313" key="5">
    <source>
        <dbReference type="Proteomes" id="UP000640531"/>
    </source>
</evidence>
<keyword evidence="5" id="KW-1185">Reference proteome</keyword>
<sequence length="225" mass="24174">MTQEQWSAVDHYITNLLVPSDPALDGALKLSDEAGLPPHNVSPNQGKLLLLLAQIHGAKTILEIGTLGGYSTIWLARSLPVDGHLITLEANPKHAEVADTNISHAGLSDRVEIRVGLAVETLQQLATERRTFDLIFIDADKPSNPDYFTWALKLSRHGTLIIADNVVRNGAVIDAASEDPSVQGVRRFNELLANEPRVSATAIQTVGSKGYDGFALALVTSISAL</sequence>